<dbReference type="EMBL" id="CM016555">
    <property type="protein sequence ID" value="TKW20112.1"/>
    <property type="molecule type" value="Genomic_DNA"/>
</dbReference>
<evidence type="ECO:0000256" key="2">
    <source>
        <dbReference type="SAM" id="SignalP"/>
    </source>
</evidence>
<reference evidence="3" key="1">
    <citation type="submission" date="2019-03" db="EMBL/GenBank/DDBJ databases">
        <title>WGS assembly of Setaria viridis.</title>
        <authorList>
            <person name="Huang P."/>
            <person name="Jenkins J."/>
            <person name="Grimwood J."/>
            <person name="Barry K."/>
            <person name="Healey A."/>
            <person name="Mamidi S."/>
            <person name="Sreedasyam A."/>
            <person name="Shu S."/>
            <person name="Feldman M."/>
            <person name="Wu J."/>
            <person name="Yu Y."/>
            <person name="Chen C."/>
            <person name="Johnson J."/>
            <person name="Rokhsar D."/>
            <person name="Baxter I."/>
            <person name="Schmutz J."/>
            <person name="Brutnell T."/>
            <person name="Kellogg E."/>
        </authorList>
    </citation>
    <scope>NUCLEOTIDE SEQUENCE [LARGE SCALE GENOMIC DNA]</scope>
</reference>
<keyword evidence="2" id="KW-0732">Signal</keyword>
<dbReference type="Gramene" id="TKW20112">
    <property type="protein sequence ID" value="TKW20112"/>
    <property type="gene ID" value="SEVIR_4G064002v2"/>
</dbReference>
<keyword evidence="4" id="KW-1185">Reference proteome</keyword>
<protein>
    <submittedName>
        <fullName evidence="3">Uncharacterized protein</fullName>
    </submittedName>
</protein>
<organism evidence="3 4">
    <name type="scientific">Setaria viridis</name>
    <name type="common">Green bristlegrass</name>
    <name type="synonym">Setaria italica subsp. viridis</name>
    <dbReference type="NCBI Taxonomy" id="4556"/>
    <lineage>
        <taxon>Eukaryota</taxon>
        <taxon>Viridiplantae</taxon>
        <taxon>Streptophyta</taxon>
        <taxon>Embryophyta</taxon>
        <taxon>Tracheophyta</taxon>
        <taxon>Spermatophyta</taxon>
        <taxon>Magnoliopsida</taxon>
        <taxon>Liliopsida</taxon>
        <taxon>Poales</taxon>
        <taxon>Poaceae</taxon>
        <taxon>PACMAD clade</taxon>
        <taxon>Panicoideae</taxon>
        <taxon>Panicodae</taxon>
        <taxon>Paniceae</taxon>
        <taxon>Cenchrinae</taxon>
        <taxon>Setaria</taxon>
    </lineage>
</organism>
<evidence type="ECO:0000256" key="1">
    <source>
        <dbReference type="SAM" id="MobiDB-lite"/>
    </source>
</evidence>
<dbReference type="AlphaFoldDB" id="A0A4U6UWC9"/>
<sequence>MAALFLLFVPTAGYLVGAAPTTWTGRRHPAGAPVTRGRRGSARAAYCHPGPRPGGGAARRRRGAVAWAGAAPRRRGRRRGARSR</sequence>
<evidence type="ECO:0000313" key="3">
    <source>
        <dbReference type="EMBL" id="TKW20112.1"/>
    </source>
</evidence>
<feature type="compositionally biased region" description="Basic residues" evidence="1">
    <location>
        <begin position="72"/>
        <end position="84"/>
    </location>
</feature>
<accession>A0A4U6UWC9</accession>
<name>A0A4U6UWC9_SETVI</name>
<feature type="region of interest" description="Disordered" evidence="1">
    <location>
        <begin position="21"/>
        <end position="84"/>
    </location>
</feature>
<feature type="chain" id="PRO_5020244179" evidence="2">
    <location>
        <begin position="19"/>
        <end position="84"/>
    </location>
</feature>
<feature type="signal peptide" evidence="2">
    <location>
        <begin position="1"/>
        <end position="18"/>
    </location>
</feature>
<dbReference type="Proteomes" id="UP000298652">
    <property type="component" value="Chromosome 4"/>
</dbReference>
<proteinExistence type="predicted"/>
<gene>
    <name evidence="3" type="ORF">SEVIR_4G064002v2</name>
</gene>
<evidence type="ECO:0000313" key="4">
    <source>
        <dbReference type="Proteomes" id="UP000298652"/>
    </source>
</evidence>